<dbReference type="GO" id="GO:0046872">
    <property type="term" value="F:metal ion binding"/>
    <property type="evidence" value="ECO:0007669"/>
    <property type="project" value="UniProtKB-KW"/>
</dbReference>
<comment type="cofactor">
    <cofactor evidence="2">
        <name>Mg(2+)</name>
        <dbReference type="ChEBI" id="CHEBI:18420"/>
    </cofactor>
</comment>
<dbReference type="OrthoDB" id="9811744at2"/>
<sequence length="447" mass="50255">MTTAQFICLSLGSNLGNRFENFRRAFSLLKEIDIEDLQSSIILETKALLFPGSPEEWDLPFFNSVLIGKTTLSPKQLLSEIKHIERKLGRDSDALPWSPRILDIDILLYGDENHQQKDISIPHERILERPFLLSLIASICPNRKFHQPASEYHLRTFGEIAHLLPCPQEMILNSFSPSTLLMGIVNVTDNSISDGGLYLEASKAVAHAEKLFAQGASVIDFGGQATNPKVKQLLDVEQEWARLEPVLKLLAEKWIGRKQYPDVSLDTFYPEIIRRALEIYPIRWINDVSGGSKEMAEIARDANLLLVINHSCSLPPRADKTLAFTSCASDQLLSWGEKQVKAFVDLGLHQDQIIFDPGIGFGTTQIQALNVLHRMEKFRKLGCATLVGHSRKSCFALLGKYDAKDRDWETVSLSVLLQQQGVNYLRVHDVKANQRVLSAAVWPGVYV</sequence>
<evidence type="ECO:0000256" key="12">
    <source>
        <dbReference type="ARBA" id="ARBA00022909"/>
    </source>
</evidence>
<evidence type="ECO:0000256" key="11">
    <source>
        <dbReference type="ARBA" id="ARBA00022842"/>
    </source>
</evidence>
<dbReference type="RefSeq" id="WP_117274734.1">
    <property type="nucleotide sequence ID" value="NZ_LS992154.1"/>
</dbReference>
<comment type="catalytic activity">
    <reaction evidence="1">
        <text>(7,8-dihydropterin-6-yl)methyl diphosphate + 4-aminobenzoate = 7,8-dihydropteroate + diphosphate</text>
        <dbReference type="Rhea" id="RHEA:19949"/>
        <dbReference type="ChEBI" id="CHEBI:17836"/>
        <dbReference type="ChEBI" id="CHEBI:17839"/>
        <dbReference type="ChEBI" id="CHEBI:33019"/>
        <dbReference type="ChEBI" id="CHEBI:72950"/>
        <dbReference type="EC" id="2.5.1.15"/>
    </reaction>
</comment>
<dbReference type="Pfam" id="PF00809">
    <property type="entry name" value="Pterin_bind"/>
    <property type="match status" value="1"/>
</dbReference>
<keyword evidence="12" id="KW-0289">Folate biosynthesis</keyword>
<dbReference type="Gene3D" id="3.30.70.560">
    <property type="entry name" value="7,8-Dihydro-6-hydroxymethylpterin-pyrophosphokinase HPPK"/>
    <property type="match status" value="1"/>
</dbReference>
<dbReference type="InterPro" id="IPR011005">
    <property type="entry name" value="Dihydropteroate_synth-like_sf"/>
</dbReference>
<evidence type="ECO:0000256" key="2">
    <source>
        <dbReference type="ARBA" id="ARBA00001946"/>
    </source>
</evidence>
<evidence type="ECO:0000313" key="16">
    <source>
        <dbReference type="Proteomes" id="UP000258476"/>
    </source>
</evidence>
<dbReference type="SUPFAM" id="SSF55083">
    <property type="entry name" value="6-hydroxymethyl-7,8-dihydropterin pyrophosphokinase, HPPK"/>
    <property type="match status" value="1"/>
</dbReference>
<dbReference type="GO" id="GO:0004156">
    <property type="term" value="F:dihydropteroate synthase activity"/>
    <property type="evidence" value="ECO:0007669"/>
    <property type="project" value="UniProtKB-EC"/>
</dbReference>
<dbReference type="NCBIfam" id="TIGR01496">
    <property type="entry name" value="DHPS"/>
    <property type="match status" value="1"/>
</dbReference>
<evidence type="ECO:0000313" key="15">
    <source>
        <dbReference type="EMBL" id="SYX09459.1"/>
    </source>
</evidence>
<organism evidence="15 16">
    <name type="scientific">Chlamydia poikilotherma</name>
    <dbReference type="NCBI Taxonomy" id="1967783"/>
    <lineage>
        <taxon>Bacteria</taxon>
        <taxon>Pseudomonadati</taxon>
        <taxon>Chlamydiota</taxon>
        <taxon>Chlamydiia</taxon>
        <taxon>Chlamydiales</taxon>
        <taxon>Chlamydiaceae</taxon>
        <taxon>Chlamydia/Chlamydophila group</taxon>
        <taxon>Chlamydia</taxon>
    </lineage>
</organism>
<dbReference type="InterPro" id="IPR000489">
    <property type="entry name" value="Pterin-binding_dom"/>
</dbReference>
<dbReference type="Pfam" id="PF01288">
    <property type="entry name" value="HPPK"/>
    <property type="match status" value="1"/>
</dbReference>
<keyword evidence="16" id="KW-1185">Reference proteome</keyword>
<dbReference type="GO" id="GO:0046656">
    <property type="term" value="P:folic acid biosynthetic process"/>
    <property type="evidence" value="ECO:0007669"/>
    <property type="project" value="UniProtKB-KW"/>
</dbReference>
<dbReference type="NCBIfam" id="TIGR01498">
    <property type="entry name" value="folK"/>
    <property type="match status" value="1"/>
</dbReference>
<evidence type="ECO:0000256" key="6">
    <source>
        <dbReference type="ARBA" id="ARBA00022679"/>
    </source>
</evidence>
<comment type="pathway">
    <text evidence="3">Cofactor biosynthesis; tetrahydrofolate biosynthesis; 7,8-dihydrofolate from 2-amino-4-hydroxy-6-hydroxymethyl-7,8-dihydropteridine diphosphate and 4-aminobenzoate: step 1/2.</text>
</comment>
<keyword evidence="7" id="KW-0479">Metal-binding</keyword>
<feature type="domain" description="Pterin-binding" evidence="14">
    <location>
        <begin position="179"/>
        <end position="438"/>
    </location>
</feature>
<name>A0A3B0PNP6_9CHLA</name>
<keyword evidence="10" id="KW-0067">ATP-binding</keyword>
<dbReference type="Gene3D" id="3.20.20.20">
    <property type="entry name" value="Dihydropteroate synthase-like"/>
    <property type="match status" value="1"/>
</dbReference>
<dbReference type="CDD" id="cd00739">
    <property type="entry name" value="DHPS"/>
    <property type="match status" value="1"/>
</dbReference>
<dbReference type="AlphaFoldDB" id="A0A3B0PNP6"/>
<dbReference type="EMBL" id="LS992154">
    <property type="protein sequence ID" value="SYX09459.1"/>
    <property type="molecule type" value="Genomic_DNA"/>
</dbReference>
<gene>
    <name evidence="15" type="primary">folP</name>
    <name evidence="15" type="ORF">C834K_1029</name>
</gene>
<dbReference type="Proteomes" id="UP000258476">
    <property type="component" value="Chromosome"/>
</dbReference>
<evidence type="ECO:0000256" key="13">
    <source>
        <dbReference type="ARBA" id="ARBA00023268"/>
    </source>
</evidence>
<keyword evidence="11" id="KW-0460">Magnesium</keyword>
<dbReference type="GO" id="GO:0003848">
    <property type="term" value="F:2-amino-4-hydroxy-6-hydroxymethyldihydropteridine diphosphokinase activity"/>
    <property type="evidence" value="ECO:0007669"/>
    <property type="project" value="InterPro"/>
</dbReference>
<dbReference type="PANTHER" id="PTHR20941:SF1">
    <property type="entry name" value="FOLIC ACID SYNTHESIS PROTEIN FOL1"/>
    <property type="match status" value="1"/>
</dbReference>
<evidence type="ECO:0000256" key="4">
    <source>
        <dbReference type="ARBA" id="ARBA00005051"/>
    </source>
</evidence>
<dbReference type="InterPro" id="IPR000550">
    <property type="entry name" value="Hppk"/>
</dbReference>
<comment type="pathway">
    <text evidence="4">Cofactor biosynthesis; tetrahydrofolate biosynthesis; 2-amino-4-hydroxy-6-hydroxymethyl-7,8-dihydropteridine diphosphate from 7,8-dihydroneopterin triphosphate: step 4/4.</text>
</comment>
<dbReference type="InterPro" id="IPR035907">
    <property type="entry name" value="Hppk_sf"/>
</dbReference>
<reference evidence="16" key="1">
    <citation type="submission" date="2017-11" db="EMBL/GenBank/DDBJ databases">
        <authorList>
            <person name="Seth-Smith MB H."/>
        </authorList>
    </citation>
    <scope>NUCLEOTIDE SEQUENCE [LARGE SCALE GENOMIC DNA]</scope>
</reference>
<dbReference type="GO" id="GO:0005829">
    <property type="term" value="C:cytosol"/>
    <property type="evidence" value="ECO:0007669"/>
    <property type="project" value="TreeGrafter"/>
</dbReference>
<evidence type="ECO:0000256" key="10">
    <source>
        <dbReference type="ARBA" id="ARBA00022840"/>
    </source>
</evidence>
<dbReference type="CDD" id="cd00483">
    <property type="entry name" value="HPPK"/>
    <property type="match status" value="1"/>
</dbReference>
<keyword evidence="13" id="KW-0511">Multifunctional enzyme</keyword>
<evidence type="ECO:0000256" key="7">
    <source>
        <dbReference type="ARBA" id="ARBA00022723"/>
    </source>
</evidence>
<protein>
    <submittedName>
        <fullName evidence="15">Dihydropteroate synthase,dihydropteroate synthase,dihydropteroate synthase,Pterin binding enzyme</fullName>
    </submittedName>
</protein>
<evidence type="ECO:0000256" key="8">
    <source>
        <dbReference type="ARBA" id="ARBA00022741"/>
    </source>
</evidence>
<dbReference type="PROSITE" id="PS50972">
    <property type="entry name" value="PTERIN_BINDING"/>
    <property type="match status" value="1"/>
</dbReference>
<evidence type="ECO:0000256" key="9">
    <source>
        <dbReference type="ARBA" id="ARBA00022777"/>
    </source>
</evidence>
<evidence type="ECO:0000256" key="1">
    <source>
        <dbReference type="ARBA" id="ARBA00000012"/>
    </source>
</evidence>
<evidence type="ECO:0000256" key="5">
    <source>
        <dbReference type="ARBA" id="ARBA00009951"/>
    </source>
</evidence>
<comment type="similarity">
    <text evidence="5">In the C-terminal section; belongs to the DHPS family.</text>
</comment>
<keyword evidence="6" id="KW-0808">Transferase</keyword>
<dbReference type="PROSITE" id="PS00792">
    <property type="entry name" value="DHPS_1"/>
    <property type="match status" value="1"/>
</dbReference>
<accession>A0A3B0PNP6</accession>
<dbReference type="KEGG" id="chla:C834K_1029"/>
<dbReference type="InterPro" id="IPR006390">
    <property type="entry name" value="DHP_synth_dom"/>
</dbReference>
<proteinExistence type="inferred from homology"/>
<keyword evidence="9" id="KW-0418">Kinase</keyword>
<dbReference type="UniPathway" id="UPA00077">
    <property type="reaction ID" value="UER00155"/>
</dbReference>
<keyword evidence="8" id="KW-0547">Nucleotide-binding</keyword>
<dbReference type="GO" id="GO:0005524">
    <property type="term" value="F:ATP binding"/>
    <property type="evidence" value="ECO:0007669"/>
    <property type="project" value="UniProtKB-KW"/>
</dbReference>
<dbReference type="SUPFAM" id="SSF51717">
    <property type="entry name" value="Dihydropteroate synthetase-like"/>
    <property type="match status" value="1"/>
</dbReference>
<dbReference type="InterPro" id="IPR045031">
    <property type="entry name" value="DHP_synth-like"/>
</dbReference>
<dbReference type="PANTHER" id="PTHR20941">
    <property type="entry name" value="FOLATE SYNTHESIS PROTEINS"/>
    <property type="match status" value="1"/>
</dbReference>
<evidence type="ECO:0000259" key="14">
    <source>
        <dbReference type="PROSITE" id="PS50972"/>
    </source>
</evidence>
<dbReference type="GO" id="GO:0016301">
    <property type="term" value="F:kinase activity"/>
    <property type="evidence" value="ECO:0007669"/>
    <property type="project" value="UniProtKB-KW"/>
</dbReference>
<dbReference type="GO" id="GO:0046654">
    <property type="term" value="P:tetrahydrofolate biosynthetic process"/>
    <property type="evidence" value="ECO:0007669"/>
    <property type="project" value="UniProtKB-UniPathway"/>
</dbReference>
<evidence type="ECO:0000256" key="3">
    <source>
        <dbReference type="ARBA" id="ARBA00004763"/>
    </source>
</evidence>
<dbReference type="PROSITE" id="PS00793">
    <property type="entry name" value="DHPS_2"/>
    <property type="match status" value="1"/>
</dbReference>